<accession>A0A7Z1S5S8</accession>
<evidence type="ECO:0000313" key="6">
    <source>
        <dbReference type="EMBL" id="PMP32893.1"/>
    </source>
</evidence>
<dbReference type="GO" id="GO:0031388">
    <property type="term" value="P:organic acid phosphorylation"/>
    <property type="evidence" value="ECO:0007669"/>
    <property type="project" value="UniProtKB-UniRule"/>
</dbReference>
<dbReference type="NCBIfam" id="TIGR00045">
    <property type="entry name" value="glycerate kinase"/>
    <property type="match status" value="1"/>
</dbReference>
<reference evidence="6" key="2">
    <citation type="journal article" date="2018" name="Nature">
        <title>A major lineage of non-tailed dsDNA viruses as unrecognized killers of marine bacteria.</title>
        <authorList>
            <person name="Kauffman K.M."/>
            <person name="Hussain F.A."/>
            <person name="Yang J."/>
            <person name="Arevalo P."/>
            <person name="Brown J.M."/>
            <person name="Chang W.K."/>
            <person name="VanInsberghe D."/>
            <person name="Elsherbini J."/>
            <person name="Sharma R.S."/>
            <person name="Cutler M.B."/>
            <person name="Kelly L."/>
            <person name="Polz M.F."/>
        </authorList>
    </citation>
    <scope>NUCLEOTIDE SEQUENCE</scope>
    <source>
        <strain evidence="6">10N.222.46.E12</strain>
    </source>
</reference>
<evidence type="ECO:0000256" key="3">
    <source>
        <dbReference type="ARBA" id="ARBA00022777"/>
    </source>
</evidence>
<sequence>MKIVIAPDSFKESLDAHQVASCIERGFADVFPHAEFVKMPLADGGEGTVDVLLAALNGKKQQLLTTDPIGRDCSAYWASLEQTVDGDNVKTALVEFAQASGLDRLTVEERAPLIASSFGTGLLIKDALDQGVEQIIIGLGGSATNDAGAGILQALGGKLFDKKGNELSGGGAELSQLASIDLDGLHPRCKEVTFVVACDVNNPLCGESGASAVFGPQKGASQAQVEQLDTAIDHFADIAQTHTGTNHRDTAGFGAAGGTPLGLSLAFNIQIKAGIEMVLDALDADKVLEGASLVLTGEGQMDNQTLQGKTPFGIAQRAQKLNIPTIGIAGSLGKEVEKLYGSMSSLFGTVRSPQSLSQVLGESEQNLIRTSRNVAATLQLGQQILSTPTPMQSKGDQLAIKDNSENYYAN</sequence>
<dbReference type="InterPro" id="IPR018197">
    <property type="entry name" value="Glycerate_kinase_RE-like"/>
</dbReference>
<dbReference type="GO" id="GO:0008887">
    <property type="term" value="F:glycerate kinase activity"/>
    <property type="evidence" value="ECO:0007669"/>
    <property type="project" value="UniProtKB-UniRule"/>
</dbReference>
<feature type="region of interest" description="Disordered" evidence="5">
    <location>
        <begin position="387"/>
        <end position="410"/>
    </location>
</feature>
<dbReference type="InterPro" id="IPR036129">
    <property type="entry name" value="Glycerate_kinase_sf"/>
</dbReference>
<evidence type="ECO:0000256" key="5">
    <source>
        <dbReference type="SAM" id="MobiDB-lite"/>
    </source>
</evidence>
<keyword evidence="3 4" id="KW-0418">Kinase</keyword>
<keyword evidence="2 4" id="KW-0808">Transferase</keyword>
<dbReference type="InterPro" id="IPR018193">
    <property type="entry name" value="Glyc_kinase_flavodox-like_fold"/>
</dbReference>
<dbReference type="Pfam" id="PF02595">
    <property type="entry name" value="Gly_kinase"/>
    <property type="match status" value="1"/>
</dbReference>
<dbReference type="Gene3D" id="3.40.50.10350">
    <property type="entry name" value="Glycerate kinase, domain 1"/>
    <property type="match status" value="1"/>
</dbReference>
<dbReference type="AlphaFoldDB" id="A0A7Z1S5S8"/>
<comment type="caution">
    <text evidence="6">The sequence shown here is derived from an EMBL/GenBank/DDBJ whole genome shotgun (WGS) entry which is preliminary data.</text>
</comment>
<protein>
    <submittedName>
        <fullName evidence="6">Glycerate kinase</fullName>
    </submittedName>
</protein>
<dbReference type="PANTHER" id="PTHR21599:SF0">
    <property type="entry name" value="GLYCERATE KINASE"/>
    <property type="match status" value="1"/>
</dbReference>
<evidence type="ECO:0000256" key="2">
    <source>
        <dbReference type="ARBA" id="ARBA00022679"/>
    </source>
</evidence>
<dbReference type="EMBL" id="MDBS01000003">
    <property type="protein sequence ID" value="PMP32893.1"/>
    <property type="molecule type" value="Genomic_DNA"/>
</dbReference>
<dbReference type="Gene3D" id="3.90.1510.10">
    <property type="entry name" value="Glycerate kinase, domain 2"/>
    <property type="match status" value="1"/>
</dbReference>
<evidence type="ECO:0000256" key="1">
    <source>
        <dbReference type="ARBA" id="ARBA00006284"/>
    </source>
</evidence>
<organism evidence="6">
    <name type="scientific">Vibrio cyclitrophicus</name>
    <dbReference type="NCBI Taxonomy" id="47951"/>
    <lineage>
        <taxon>Bacteria</taxon>
        <taxon>Pseudomonadati</taxon>
        <taxon>Pseudomonadota</taxon>
        <taxon>Gammaproteobacteria</taxon>
        <taxon>Vibrionales</taxon>
        <taxon>Vibrionaceae</taxon>
        <taxon>Vibrio</taxon>
    </lineage>
</organism>
<proteinExistence type="inferred from homology"/>
<name>A0A7Z1S5S8_9VIBR</name>
<dbReference type="InterPro" id="IPR004381">
    <property type="entry name" value="Glycerate_kinase"/>
</dbReference>
<gene>
    <name evidence="6" type="ORF">BCS90_09100</name>
</gene>
<reference evidence="6" key="1">
    <citation type="submission" date="2016-07" db="EMBL/GenBank/DDBJ databases">
        <authorList>
            <person name="Kauffman K."/>
            <person name="Arevalo P."/>
            <person name="Polz M.F."/>
        </authorList>
    </citation>
    <scope>NUCLEOTIDE SEQUENCE</scope>
    <source>
        <strain evidence="6">10N.222.46.E12</strain>
    </source>
</reference>
<dbReference type="RefSeq" id="WP_010430017.1">
    <property type="nucleotide sequence ID" value="NZ_CAWNTZ010000022.1"/>
</dbReference>
<evidence type="ECO:0000256" key="4">
    <source>
        <dbReference type="PIRNR" id="PIRNR006078"/>
    </source>
</evidence>
<comment type="similarity">
    <text evidence="1 4">Belongs to the glycerate kinase type-1 family.</text>
</comment>
<dbReference type="PIRSF" id="PIRSF006078">
    <property type="entry name" value="GlxK"/>
    <property type="match status" value="1"/>
</dbReference>
<dbReference type="PANTHER" id="PTHR21599">
    <property type="entry name" value="GLYCERATE KINASE"/>
    <property type="match status" value="1"/>
</dbReference>
<dbReference type="SUPFAM" id="SSF110738">
    <property type="entry name" value="Glycerate kinase I"/>
    <property type="match status" value="1"/>
</dbReference>